<dbReference type="AlphaFoldDB" id="A0AAV5UFV9"/>
<feature type="transmembrane region" description="Helical" evidence="1">
    <location>
        <begin position="20"/>
        <end position="44"/>
    </location>
</feature>
<keyword evidence="1" id="KW-0812">Transmembrane</keyword>
<dbReference type="EMBL" id="BTSX01000006">
    <property type="protein sequence ID" value="GMT05866.1"/>
    <property type="molecule type" value="Genomic_DNA"/>
</dbReference>
<feature type="non-terminal residue" evidence="2">
    <location>
        <position position="123"/>
    </location>
</feature>
<gene>
    <name evidence="2" type="ORF">PENTCL1PPCAC_28040</name>
</gene>
<evidence type="ECO:0000313" key="3">
    <source>
        <dbReference type="Proteomes" id="UP001432027"/>
    </source>
</evidence>
<dbReference type="GO" id="GO:0016020">
    <property type="term" value="C:membrane"/>
    <property type="evidence" value="ECO:0007669"/>
    <property type="project" value="TreeGrafter"/>
</dbReference>
<evidence type="ECO:0000313" key="2">
    <source>
        <dbReference type="EMBL" id="GMT05866.1"/>
    </source>
</evidence>
<dbReference type="PANTHER" id="PTHR45757">
    <property type="entry name" value="PROTEIN CBG23364-RELATED"/>
    <property type="match status" value="1"/>
</dbReference>
<dbReference type="PANTHER" id="PTHR45757:SF18">
    <property type="entry name" value="MAJOR FACILITATOR SUPERFAMILY (MFS) PROFILE DOMAIN-CONTAINING PROTEIN"/>
    <property type="match status" value="1"/>
</dbReference>
<protein>
    <recommendedName>
        <fullName evidence="4">Membrane transporter</fullName>
    </recommendedName>
</protein>
<sequence length="123" mass="13923">MKPEIELSDDLHMKKGRYRFVILAIVGLKLSMVLGCVITFNAAFVSMQDITTSPLYPAFINRTLLDPDWASSELSWSDRRFDWTPMMRALSFAGSFGGNVVCVQPMVQIIRRFGVHKSMTFIG</sequence>
<evidence type="ECO:0008006" key="4">
    <source>
        <dbReference type="Google" id="ProtNLM"/>
    </source>
</evidence>
<keyword evidence="1" id="KW-1133">Transmembrane helix</keyword>
<keyword evidence="3" id="KW-1185">Reference proteome</keyword>
<proteinExistence type="predicted"/>
<organism evidence="2 3">
    <name type="scientific">Pristionchus entomophagus</name>
    <dbReference type="NCBI Taxonomy" id="358040"/>
    <lineage>
        <taxon>Eukaryota</taxon>
        <taxon>Metazoa</taxon>
        <taxon>Ecdysozoa</taxon>
        <taxon>Nematoda</taxon>
        <taxon>Chromadorea</taxon>
        <taxon>Rhabditida</taxon>
        <taxon>Rhabditina</taxon>
        <taxon>Diplogasteromorpha</taxon>
        <taxon>Diplogasteroidea</taxon>
        <taxon>Neodiplogasteridae</taxon>
        <taxon>Pristionchus</taxon>
    </lineage>
</organism>
<feature type="transmembrane region" description="Helical" evidence="1">
    <location>
        <begin position="89"/>
        <end position="110"/>
    </location>
</feature>
<reference evidence="2" key="1">
    <citation type="submission" date="2023-10" db="EMBL/GenBank/DDBJ databases">
        <title>Genome assembly of Pristionchus species.</title>
        <authorList>
            <person name="Yoshida K."/>
            <person name="Sommer R.J."/>
        </authorList>
    </citation>
    <scope>NUCLEOTIDE SEQUENCE</scope>
    <source>
        <strain evidence="2">RS0144</strain>
    </source>
</reference>
<name>A0AAV5UFV9_9BILA</name>
<evidence type="ECO:0000256" key="1">
    <source>
        <dbReference type="SAM" id="Phobius"/>
    </source>
</evidence>
<comment type="caution">
    <text evidence="2">The sequence shown here is derived from an EMBL/GenBank/DDBJ whole genome shotgun (WGS) entry which is preliminary data.</text>
</comment>
<keyword evidence="1" id="KW-0472">Membrane</keyword>
<dbReference type="Proteomes" id="UP001432027">
    <property type="component" value="Unassembled WGS sequence"/>
</dbReference>
<accession>A0AAV5UFV9</accession>